<evidence type="ECO:0000259" key="2">
    <source>
        <dbReference type="Pfam" id="PF13568"/>
    </source>
</evidence>
<evidence type="ECO:0000313" key="4">
    <source>
        <dbReference type="Proteomes" id="UP000182826"/>
    </source>
</evidence>
<dbReference type="OrthoDB" id="947434at2"/>
<dbReference type="Pfam" id="PF13568">
    <property type="entry name" value="OMP_b-brl_2"/>
    <property type="match status" value="1"/>
</dbReference>
<sequence>MKKYILMCCTLFFGMTITAQTEKVKVGVKAGLNLAALTFDESELNSSNKTGFTAGVMIEVPLAKNFSLQPELLYSQQGTKISFSDPDVTNSQFKSTIDLNYLNIPVMLKYYVVKGLSIQAGPQIGILLKANNKYQDNFLGYENKETLNLKEYSTGIDTSVNFGLGYQFKDKFYTDLRYNVSYSNVFKEGDANHFINNDMKNRVFQITIGYFFK</sequence>
<reference evidence="3 4" key="1">
    <citation type="submission" date="2016-10" db="EMBL/GenBank/DDBJ databases">
        <title>Draft Genome Sequence of Rhizobacteria Flavobacterium johnsoniae CI04.</title>
        <authorList>
            <person name="Bravo J.I."/>
            <person name="Lozano G.L."/>
            <person name="Handelsman J."/>
        </authorList>
    </citation>
    <scope>NUCLEOTIDE SEQUENCE [LARGE SCALE GENOMIC DNA]</scope>
    <source>
        <strain evidence="3 4">CI04</strain>
    </source>
</reference>
<dbReference type="InterPro" id="IPR025665">
    <property type="entry name" value="Beta-barrel_OMP_2"/>
</dbReference>
<keyword evidence="4" id="KW-1185">Reference proteome</keyword>
<feature type="domain" description="Outer membrane protein beta-barrel" evidence="2">
    <location>
        <begin position="19"/>
        <end position="186"/>
    </location>
</feature>
<evidence type="ECO:0000313" key="3">
    <source>
        <dbReference type="EMBL" id="OIV39775.1"/>
    </source>
</evidence>
<dbReference type="RefSeq" id="WP_071638967.1">
    <property type="nucleotide sequence ID" value="NZ_MLFK01000013.1"/>
</dbReference>
<dbReference type="EMBL" id="MLFK01000013">
    <property type="protein sequence ID" value="OIV39775.1"/>
    <property type="molecule type" value="Genomic_DNA"/>
</dbReference>
<feature type="signal peptide" evidence="1">
    <location>
        <begin position="1"/>
        <end position="19"/>
    </location>
</feature>
<feature type="chain" id="PRO_5009643357" description="Outer membrane protein beta-barrel domain-containing protein" evidence="1">
    <location>
        <begin position="20"/>
        <end position="213"/>
    </location>
</feature>
<organism evidence="3 4">
    <name type="scientific">Flavobacterium johnsoniae</name>
    <name type="common">Cytophaga johnsonae</name>
    <dbReference type="NCBI Taxonomy" id="986"/>
    <lineage>
        <taxon>Bacteria</taxon>
        <taxon>Pseudomonadati</taxon>
        <taxon>Bacteroidota</taxon>
        <taxon>Flavobacteriia</taxon>
        <taxon>Flavobacteriales</taxon>
        <taxon>Flavobacteriaceae</taxon>
        <taxon>Flavobacterium</taxon>
    </lineage>
</organism>
<dbReference type="InterPro" id="IPR011250">
    <property type="entry name" value="OMP/PagP_B-barrel"/>
</dbReference>
<name>A0A1J7BM47_FLAJO</name>
<evidence type="ECO:0000256" key="1">
    <source>
        <dbReference type="SAM" id="SignalP"/>
    </source>
</evidence>
<keyword evidence="1" id="KW-0732">Signal</keyword>
<accession>A0A1J7BM47</accession>
<gene>
    <name evidence="3" type="ORF">BKM63_23230</name>
</gene>
<dbReference type="SUPFAM" id="SSF56925">
    <property type="entry name" value="OMPA-like"/>
    <property type="match status" value="1"/>
</dbReference>
<protein>
    <recommendedName>
        <fullName evidence="2">Outer membrane protein beta-barrel domain-containing protein</fullName>
    </recommendedName>
</protein>
<proteinExistence type="predicted"/>
<dbReference type="Proteomes" id="UP000182826">
    <property type="component" value="Unassembled WGS sequence"/>
</dbReference>
<dbReference type="AlphaFoldDB" id="A0A1J7BM47"/>
<comment type="caution">
    <text evidence="3">The sequence shown here is derived from an EMBL/GenBank/DDBJ whole genome shotgun (WGS) entry which is preliminary data.</text>
</comment>